<dbReference type="EMBL" id="CAGKOT010000031">
    <property type="protein sequence ID" value="CAB5372631.1"/>
    <property type="molecule type" value="Genomic_DNA"/>
</dbReference>
<reference evidence="6 8" key="3">
    <citation type="submission" date="2017-10" db="EMBL/GenBank/DDBJ databases">
        <title>Extensive intraspecific genome diversity in a model arbuscular mycorrhizal fungus.</title>
        <authorList>
            <person name="Chen E.C.H."/>
            <person name="Morin E."/>
            <person name="Baudet D."/>
            <person name="Noel J."/>
            <person name="Ndikumana S."/>
            <person name="Charron P."/>
            <person name="St-Onge C."/>
            <person name="Giorgi J."/>
            <person name="Grigoriev I.V."/>
            <person name="Roux C."/>
            <person name="Martin F.M."/>
            <person name="Corradi N."/>
        </authorList>
    </citation>
    <scope>NUCLEOTIDE SEQUENCE [LARGE SCALE GENOMIC DNA]</scope>
    <source>
        <strain evidence="4 6">A1</strain>
        <strain evidence="5 8">C2</strain>
    </source>
</reference>
<dbReference type="Proteomes" id="UP000232722">
    <property type="component" value="Unassembled WGS sequence"/>
</dbReference>
<organism evidence="3 7">
    <name type="scientific">Rhizophagus irregularis</name>
    <dbReference type="NCBI Taxonomy" id="588596"/>
    <lineage>
        <taxon>Eukaryota</taxon>
        <taxon>Fungi</taxon>
        <taxon>Fungi incertae sedis</taxon>
        <taxon>Mucoromycota</taxon>
        <taxon>Glomeromycotina</taxon>
        <taxon>Glomeromycetes</taxon>
        <taxon>Glomerales</taxon>
        <taxon>Glomeraceae</taxon>
        <taxon>Rhizophagus</taxon>
    </lineage>
</organism>
<name>A0A2I1E6Q1_9GLOM</name>
<comment type="caution">
    <text evidence="3">The sequence shown here is derived from an EMBL/GenBank/DDBJ whole genome shotgun (WGS) entry which is preliminary data.</text>
</comment>
<dbReference type="Proteomes" id="UP000233469">
    <property type="component" value="Unassembled WGS sequence"/>
</dbReference>
<reference evidence="7 8" key="1">
    <citation type="submission" date="2016-04" db="EMBL/GenBank/DDBJ databases">
        <title>Genome analyses suggest a sexual origin of heterokaryosis in a supposedly ancient asexual fungus.</title>
        <authorList>
            <person name="Ropars J."/>
            <person name="Sedzielewska K."/>
            <person name="Noel J."/>
            <person name="Charron P."/>
            <person name="Farinelli L."/>
            <person name="Marton T."/>
            <person name="Kruger M."/>
            <person name="Pelin A."/>
            <person name="Brachmann A."/>
            <person name="Corradi N."/>
        </authorList>
    </citation>
    <scope>NUCLEOTIDE SEQUENCE [LARGE SCALE GENOMIC DNA]</scope>
    <source>
        <strain evidence="3 7">A5</strain>
        <strain evidence="5 8">C2</strain>
    </source>
</reference>
<keyword evidence="1" id="KW-0812">Transmembrane</keyword>
<evidence type="ECO:0000313" key="8">
    <source>
        <dbReference type="Proteomes" id="UP000233469"/>
    </source>
</evidence>
<keyword evidence="1" id="KW-0472">Membrane</keyword>
<evidence type="ECO:0000313" key="4">
    <source>
        <dbReference type="EMBL" id="PKC75496.1"/>
    </source>
</evidence>
<evidence type="ECO:0000313" key="3">
    <source>
        <dbReference type="EMBL" id="PKC17847.1"/>
    </source>
</evidence>
<reference evidence="4 6" key="4">
    <citation type="submission" date="2017-10" db="EMBL/GenBank/DDBJ databases">
        <title>Genome analyses suggest a sexual origin of heterokaryosis in a supposedly ancient asexual fungus.</title>
        <authorList>
            <person name="Corradi N."/>
            <person name="Sedzielewska K."/>
            <person name="Noel J."/>
            <person name="Charron P."/>
            <person name="Farinelli L."/>
            <person name="Marton T."/>
            <person name="Kruger M."/>
            <person name="Pelin A."/>
            <person name="Brachmann A."/>
            <person name="Corradi N."/>
        </authorList>
    </citation>
    <scope>NUCLEOTIDE SEQUENCE [LARGE SCALE GENOMIC DNA]</scope>
    <source>
        <strain evidence="4 6">A1</strain>
    </source>
</reference>
<dbReference type="VEuPathDB" id="FungiDB:RhiirA1_528717"/>
<evidence type="ECO:0000256" key="1">
    <source>
        <dbReference type="SAM" id="Phobius"/>
    </source>
</evidence>
<dbReference type="Proteomes" id="UP000232688">
    <property type="component" value="Unassembled WGS sequence"/>
</dbReference>
<evidence type="ECO:0000313" key="7">
    <source>
        <dbReference type="Proteomes" id="UP000232722"/>
    </source>
</evidence>
<reference evidence="2" key="5">
    <citation type="submission" date="2020-05" db="EMBL/GenBank/DDBJ databases">
        <authorList>
            <person name="Rincon C."/>
            <person name="Sanders R I."/>
            <person name="Robbins C."/>
            <person name="Chaturvedi A."/>
        </authorList>
    </citation>
    <scope>NUCLEOTIDE SEQUENCE</scope>
    <source>
        <strain evidence="2">CHB12</strain>
    </source>
</reference>
<sequence>MSYNDASIYPPPYNAAACARPGCQNPCFYDDRANYVFCSIACATLYQRDMALTRCRNPACLRQYCNDLVNTCPYCTTSISIPVSIPVQEDSPLLTPHSNNEGDPCKCFLMIIMLLFIYFIYRFILVDEDSDQNIIVDTI</sequence>
<dbReference type="VEuPathDB" id="FungiDB:FUN_013162"/>
<evidence type="ECO:0000313" key="5">
    <source>
        <dbReference type="EMBL" id="PKK72394.1"/>
    </source>
</evidence>
<proteinExistence type="predicted"/>
<dbReference type="Proteomes" id="UP000684084">
    <property type="component" value="Unassembled WGS sequence"/>
</dbReference>
<gene>
    <name evidence="2" type="ORF">CHRIB12_LOCUS13626</name>
    <name evidence="4" type="ORF">RhiirA1_528717</name>
    <name evidence="3" type="ORF">RhiirA5_393417</name>
    <name evidence="5" type="ORF">RhiirC2_742833</name>
</gene>
<protein>
    <submittedName>
        <fullName evidence="3">Uncharacterized protein</fullName>
    </submittedName>
</protein>
<evidence type="ECO:0000313" key="6">
    <source>
        <dbReference type="Proteomes" id="UP000232688"/>
    </source>
</evidence>
<dbReference type="AlphaFoldDB" id="A0A2I1E6Q1"/>
<feature type="transmembrane region" description="Helical" evidence="1">
    <location>
        <begin position="107"/>
        <end position="124"/>
    </location>
</feature>
<dbReference type="EMBL" id="LLXH01000021">
    <property type="protein sequence ID" value="PKC75496.1"/>
    <property type="molecule type" value="Genomic_DNA"/>
</dbReference>
<dbReference type="OrthoDB" id="2340859at2759"/>
<dbReference type="EMBL" id="LLXL01000443">
    <property type="protein sequence ID" value="PKK72394.1"/>
    <property type="molecule type" value="Genomic_DNA"/>
</dbReference>
<reference evidence="3 7" key="2">
    <citation type="submission" date="2017-09" db="EMBL/GenBank/DDBJ databases">
        <title>Extensive intraspecific genome diversity in a model arbuscular mycorrhizal fungus.</title>
        <authorList>
            <person name="Chen E.C."/>
            <person name="Morin E."/>
            <person name="Beaudet D."/>
            <person name="Noel J."/>
            <person name="Ndikumana S."/>
            <person name="Charron P."/>
            <person name="St-Onge C."/>
            <person name="Giorgi J."/>
            <person name="Grigoriev I.V."/>
            <person name="Roux C."/>
            <person name="Martin F.M."/>
            <person name="Corradi N."/>
        </authorList>
    </citation>
    <scope>NUCLEOTIDE SEQUENCE [LARGE SCALE GENOMIC DNA]</scope>
    <source>
        <strain evidence="3 7">A5</strain>
    </source>
</reference>
<keyword evidence="1" id="KW-1133">Transmembrane helix</keyword>
<accession>A0A2I1E6Q1</accession>
<evidence type="ECO:0000313" key="2">
    <source>
        <dbReference type="EMBL" id="CAB5372631.1"/>
    </source>
</evidence>
<dbReference type="VEuPathDB" id="FungiDB:RhiirFUN_020321"/>
<dbReference type="EMBL" id="LLXJ01000004">
    <property type="protein sequence ID" value="PKC17847.1"/>
    <property type="molecule type" value="Genomic_DNA"/>
</dbReference>